<evidence type="ECO:0000256" key="8">
    <source>
        <dbReference type="SAM" id="MobiDB-lite"/>
    </source>
</evidence>
<keyword evidence="4" id="KW-0396">Initiation factor</keyword>
<feature type="compositionally biased region" description="Basic residues" evidence="8">
    <location>
        <begin position="563"/>
        <end position="572"/>
    </location>
</feature>
<proteinExistence type="inferred from homology"/>
<sequence length="586" mass="64407">MILSGVVLIPLPFPLAAVRAIDDFSQVQYPEGIISPNPQLNSNVENGKFRYDREFLMQFMPLCKEKPITLPPLDAIGLEPIDQNSLAMSCASHGRHRQPSGTSAHIGLGFSAPSVFVNSTGLNPFAGGGGMSNFNVMRGSKLTGKERSPLSLEGPAGILSNRTRSQRGKRHGGEVSTQRAAAVHAAPLANPKPVVPLKVTEDSLGREAAQLGAGSRKLAGREVGDLLNELTTERFDSISDRIIERVNKSEGERDGRTLILVIRLVFERATDGVGWSKICARLCRKMMDRINNNVRNDRIRNSKGKPMAGGQLFQNYLLKKYREDFERGWLSGGATTAPVTTKATEGGATKAANEKNEGGGEEVVLYSTEYYAAQKARQQDLGLIRFVGELFKLQVIAKHIVLYECAKKLLVKANNPDEKKIEGLCQLLTTVGSLLDTRNARARMDAYFQRMRELAKSPKVSPRMQSMLQDVIELREQEWIVGNEFVEAPSMIYQTHETAVDLSNLVIAEAPIMLGPGSESATGSKAGDGREPLVQTSSSSKISFMPRNAEPGAKEIMSVHPQFGRKKPPPRAKRIEQTEMQQQEWE</sequence>
<dbReference type="AlphaFoldDB" id="A0A9P5XEX1"/>
<feature type="chain" id="PRO_5040109156" evidence="9">
    <location>
        <begin position="21"/>
        <end position="586"/>
    </location>
</feature>
<dbReference type="InterPro" id="IPR022745">
    <property type="entry name" value="eIF4G1_eIF4E-bd"/>
</dbReference>
<evidence type="ECO:0000256" key="9">
    <source>
        <dbReference type="SAM" id="SignalP"/>
    </source>
</evidence>
<evidence type="ECO:0000256" key="1">
    <source>
        <dbReference type="ARBA" id="ARBA00004496"/>
    </source>
</evidence>
<feature type="domain" description="MIF4G" evidence="10">
    <location>
        <begin position="220"/>
        <end position="478"/>
    </location>
</feature>
<dbReference type="FunFam" id="1.25.40.180:FF:000020">
    <property type="entry name" value="Eukaryotic translation initiation factor subunit"/>
    <property type="match status" value="1"/>
</dbReference>
<keyword evidence="12" id="KW-1185">Reference proteome</keyword>
<dbReference type="OrthoDB" id="514777at2759"/>
<dbReference type="GO" id="GO:0003729">
    <property type="term" value="F:mRNA binding"/>
    <property type="evidence" value="ECO:0007669"/>
    <property type="project" value="TreeGrafter"/>
</dbReference>
<keyword evidence="6" id="KW-0694">RNA-binding</keyword>
<dbReference type="GO" id="GO:0016281">
    <property type="term" value="C:eukaryotic translation initiation factor 4F complex"/>
    <property type="evidence" value="ECO:0007669"/>
    <property type="project" value="TreeGrafter"/>
</dbReference>
<name>A0A9P5XEX1_9AGAR</name>
<reference evidence="11" key="1">
    <citation type="submission" date="2020-11" db="EMBL/GenBank/DDBJ databases">
        <authorList>
            <consortium name="DOE Joint Genome Institute"/>
            <person name="Ahrendt S."/>
            <person name="Riley R."/>
            <person name="Andreopoulos W."/>
            <person name="Labutti K."/>
            <person name="Pangilinan J."/>
            <person name="Ruiz-Duenas F.J."/>
            <person name="Barrasa J.M."/>
            <person name="Sanchez-Garcia M."/>
            <person name="Camarero S."/>
            <person name="Miyauchi S."/>
            <person name="Serrano A."/>
            <person name="Linde D."/>
            <person name="Babiker R."/>
            <person name="Drula E."/>
            <person name="Ayuso-Fernandez I."/>
            <person name="Pacheco R."/>
            <person name="Padilla G."/>
            <person name="Ferreira P."/>
            <person name="Barriuso J."/>
            <person name="Kellner H."/>
            <person name="Castanera R."/>
            <person name="Alfaro M."/>
            <person name="Ramirez L."/>
            <person name="Pisabarro A.G."/>
            <person name="Kuo A."/>
            <person name="Tritt A."/>
            <person name="Lipzen A."/>
            <person name="He G."/>
            <person name="Yan M."/>
            <person name="Ng V."/>
            <person name="Cullen D."/>
            <person name="Martin F."/>
            <person name="Rosso M.-N."/>
            <person name="Henrissat B."/>
            <person name="Hibbett D."/>
            <person name="Martinez A.T."/>
            <person name="Grigoriev I.V."/>
        </authorList>
    </citation>
    <scope>NUCLEOTIDE SEQUENCE</scope>
    <source>
        <strain evidence="11">MF-IS2</strain>
    </source>
</reference>
<gene>
    <name evidence="11" type="ORF">P691DRAFT_500520</name>
</gene>
<comment type="caution">
    <text evidence="11">The sequence shown here is derived from an EMBL/GenBank/DDBJ whole genome shotgun (WGS) entry which is preliminary data.</text>
</comment>
<keyword evidence="5" id="KW-0597">Phosphoprotein</keyword>
<comment type="subcellular location">
    <subcellularLocation>
        <location evidence="1">Cytoplasm</location>
    </subcellularLocation>
</comment>
<evidence type="ECO:0000256" key="6">
    <source>
        <dbReference type="ARBA" id="ARBA00022884"/>
    </source>
</evidence>
<dbReference type="Gene3D" id="1.20.970.30">
    <property type="entry name" value="eIF4G, eIF4E-binding domain"/>
    <property type="match status" value="1"/>
</dbReference>
<evidence type="ECO:0000256" key="2">
    <source>
        <dbReference type="ARBA" id="ARBA00005775"/>
    </source>
</evidence>
<dbReference type="InterPro" id="IPR003890">
    <property type="entry name" value="MIF4G-like_typ-3"/>
</dbReference>
<feature type="region of interest" description="Disordered" evidence="8">
    <location>
        <begin position="145"/>
        <end position="171"/>
    </location>
</feature>
<dbReference type="InterPro" id="IPR016024">
    <property type="entry name" value="ARM-type_fold"/>
</dbReference>
<dbReference type="EMBL" id="MU151112">
    <property type="protein sequence ID" value="KAF9450122.1"/>
    <property type="molecule type" value="Genomic_DNA"/>
</dbReference>
<keyword evidence="9" id="KW-0732">Signal</keyword>
<dbReference type="InterPro" id="IPR036211">
    <property type="entry name" value="eIF4G_eIF4E-bd_sf"/>
</dbReference>
<evidence type="ECO:0000256" key="5">
    <source>
        <dbReference type="ARBA" id="ARBA00022553"/>
    </source>
</evidence>
<dbReference type="Gene3D" id="1.25.40.180">
    <property type="match status" value="1"/>
</dbReference>
<evidence type="ECO:0000256" key="3">
    <source>
        <dbReference type="ARBA" id="ARBA00022490"/>
    </source>
</evidence>
<evidence type="ECO:0000313" key="12">
    <source>
        <dbReference type="Proteomes" id="UP000807342"/>
    </source>
</evidence>
<dbReference type="GO" id="GO:0003743">
    <property type="term" value="F:translation initiation factor activity"/>
    <property type="evidence" value="ECO:0007669"/>
    <property type="project" value="UniProtKB-KW"/>
</dbReference>
<evidence type="ECO:0000259" key="10">
    <source>
        <dbReference type="SMART" id="SM00543"/>
    </source>
</evidence>
<dbReference type="GO" id="GO:0010494">
    <property type="term" value="C:cytoplasmic stress granule"/>
    <property type="evidence" value="ECO:0007669"/>
    <property type="project" value="UniProtKB-ARBA"/>
</dbReference>
<evidence type="ECO:0000256" key="4">
    <source>
        <dbReference type="ARBA" id="ARBA00022540"/>
    </source>
</evidence>
<feature type="region of interest" description="Disordered" evidence="8">
    <location>
        <begin position="518"/>
        <end position="586"/>
    </location>
</feature>
<dbReference type="PANTHER" id="PTHR23253:SF9">
    <property type="entry name" value="EUKARYOTIC TRANSLATION INITIATION FACTOR 4 GAMMA 2"/>
    <property type="match status" value="1"/>
</dbReference>
<dbReference type="SUPFAM" id="SSF48371">
    <property type="entry name" value="ARM repeat"/>
    <property type="match status" value="1"/>
</dbReference>
<keyword evidence="7" id="KW-0648">Protein biosynthesis</keyword>
<dbReference type="Proteomes" id="UP000807342">
    <property type="component" value="Unassembled WGS sequence"/>
</dbReference>
<comment type="similarity">
    <text evidence="2">Belongs to the eukaryotic initiation factor 4G family.</text>
</comment>
<dbReference type="SMART" id="SM00543">
    <property type="entry name" value="MIF4G"/>
    <property type="match status" value="1"/>
</dbReference>
<accession>A0A9P5XEX1</accession>
<keyword evidence="3" id="KW-0963">Cytoplasm</keyword>
<dbReference type="Pfam" id="PF12152">
    <property type="entry name" value="eIF_4G1"/>
    <property type="match status" value="1"/>
</dbReference>
<dbReference type="SUPFAM" id="SSF101489">
    <property type="entry name" value="Eukaryotic initiation factor 4f subunit eIF4g, eIF4e-binding domain"/>
    <property type="match status" value="1"/>
</dbReference>
<dbReference type="Pfam" id="PF02854">
    <property type="entry name" value="MIF4G"/>
    <property type="match status" value="1"/>
</dbReference>
<organism evidence="11 12">
    <name type="scientific">Macrolepiota fuliginosa MF-IS2</name>
    <dbReference type="NCBI Taxonomy" id="1400762"/>
    <lineage>
        <taxon>Eukaryota</taxon>
        <taxon>Fungi</taxon>
        <taxon>Dikarya</taxon>
        <taxon>Basidiomycota</taxon>
        <taxon>Agaricomycotina</taxon>
        <taxon>Agaricomycetes</taxon>
        <taxon>Agaricomycetidae</taxon>
        <taxon>Agaricales</taxon>
        <taxon>Agaricineae</taxon>
        <taxon>Agaricaceae</taxon>
        <taxon>Macrolepiota</taxon>
    </lineage>
</organism>
<protein>
    <submittedName>
        <fullName evidence="11">ARM repeat-containing protein</fullName>
    </submittedName>
</protein>
<dbReference type="PANTHER" id="PTHR23253">
    <property type="entry name" value="EUKARYOTIC TRANSLATION INITIATION FACTOR 4 GAMMA"/>
    <property type="match status" value="1"/>
</dbReference>
<evidence type="ECO:0000256" key="7">
    <source>
        <dbReference type="ARBA" id="ARBA00022917"/>
    </source>
</evidence>
<evidence type="ECO:0000313" key="11">
    <source>
        <dbReference type="EMBL" id="KAF9450122.1"/>
    </source>
</evidence>
<feature type="signal peptide" evidence="9">
    <location>
        <begin position="1"/>
        <end position="20"/>
    </location>
</feature>